<gene>
    <name evidence="1" type="ORF">B5C34_05390</name>
</gene>
<dbReference type="SUPFAM" id="SSF116960">
    <property type="entry name" value="YfbU-like"/>
    <property type="match status" value="1"/>
</dbReference>
<name>A0A219B4B0_9SPHN</name>
<evidence type="ECO:0000313" key="1">
    <source>
        <dbReference type="EMBL" id="OWV32946.1"/>
    </source>
</evidence>
<keyword evidence="2" id="KW-1185">Reference proteome</keyword>
<comment type="caution">
    <text evidence="1">The sequence shown here is derived from an EMBL/GenBank/DDBJ whole genome shotgun (WGS) entry which is preliminary data.</text>
</comment>
<organism evidence="1 2">
    <name type="scientific">Pacificimonas flava</name>
    <dbReference type="NCBI Taxonomy" id="1234595"/>
    <lineage>
        <taxon>Bacteria</taxon>
        <taxon>Pseudomonadati</taxon>
        <taxon>Pseudomonadota</taxon>
        <taxon>Alphaproteobacteria</taxon>
        <taxon>Sphingomonadales</taxon>
        <taxon>Sphingosinicellaceae</taxon>
        <taxon>Pacificimonas</taxon>
    </lineage>
</organism>
<dbReference type="EMBL" id="NFZT01000001">
    <property type="protein sequence ID" value="OWV32946.1"/>
    <property type="molecule type" value="Genomic_DNA"/>
</dbReference>
<dbReference type="Gene3D" id="1.10.3190.10">
    <property type="entry name" value="yfbu gene product, domain 2"/>
    <property type="match status" value="1"/>
</dbReference>
<accession>A0A219B4B0</accession>
<dbReference type="AlphaFoldDB" id="A0A219B4B0"/>
<dbReference type="RefSeq" id="WP_088711735.1">
    <property type="nucleotide sequence ID" value="NZ_NFZT01000001.1"/>
</dbReference>
<dbReference type="Proteomes" id="UP000198462">
    <property type="component" value="Unassembled WGS sequence"/>
</dbReference>
<evidence type="ECO:0000313" key="2">
    <source>
        <dbReference type="Proteomes" id="UP000198462"/>
    </source>
</evidence>
<sequence>MMKVQNTIDRTTAAAQLRMAAAADPERANYYWNRSVAVMKGTGEDGGIGSPMSFDEAELEVDATLAMFSAIKDWLDAKELDRNGGRPDAYVFRGYAESEPRHRFAMRLIEQKARFQSLIADSGNWPSLTEPMSPQYLPALRRFQLMGEPMELSLEQMREIALVLPESERKWRYARVLEFPVMPDFARPNWADHL</sequence>
<proteinExistence type="predicted"/>
<protein>
    <submittedName>
        <fullName evidence="1">Uncharacterized protein</fullName>
    </submittedName>
</protein>
<dbReference type="InterPro" id="IPR023146">
    <property type="entry name" value="YfbU_alpha-helical_sf"/>
</dbReference>
<reference evidence="2" key="1">
    <citation type="submission" date="2017-05" db="EMBL/GenBank/DDBJ databases">
        <authorList>
            <person name="Lin X."/>
        </authorList>
    </citation>
    <scope>NUCLEOTIDE SEQUENCE [LARGE SCALE GENOMIC DNA]</scope>
    <source>
        <strain evidence="2">JLT2012</strain>
    </source>
</reference>